<evidence type="ECO:0000256" key="2">
    <source>
        <dbReference type="PROSITE-ProRule" id="PRU00023"/>
    </source>
</evidence>
<keyword evidence="5" id="KW-1185">Reference proteome</keyword>
<evidence type="ECO:0000313" key="4">
    <source>
        <dbReference type="EMBL" id="ONK63259.1"/>
    </source>
</evidence>
<evidence type="ECO:0000256" key="1">
    <source>
        <dbReference type="ARBA" id="ARBA00023043"/>
    </source>
</evidence>
<dbReference type="Gramene" id="ONK63259">
    <property type="protein sequence ID" value="ONK63259"/>
    <property type="gene ID" value="A4U43_C07F13110"/>
</dbReference>
<feature type="repeat" description="ANK" evidence="2">
    <location>
        <begin position="495"/>
        <end position="527"/>
    </location>
</feature>
<evidence type="ECO:0000256" key="3">
    <source>
        <dbReference type="SAM" id="MobiDB-lite"/>
    </source>
</evidence>
<dbReference type="EMBL" id="CM007387">
    <property type="protein sequence ID" value="ONK63259.1"/>
    <property type="molecule type" value="Genomic_DNA"/>
</dbReference>
<dbReference type="Gene3D" id="2.60.40.10">
    <property type="entry name" value="Immunoglobulins"/>
    <property type="match status" value="1"/>
</dbReference>
<dbReference type="InterPro" id="IPR014756">
    <property type="entry name" value="Ig_E-set"/>
</dbReference>
<dbReference type="Gene3D" id="1.20.5.190">
    <property type="match status" value="1"/>
</dbReference>
<dbReference type="PROSITE" id="PS50096">
    <property type="entry name" value="IQ"/>
    <property type="match status" value="2"/>
</dbReference>
<dbReference type="Pfam" id="PF12796">
    <property type="entry name" value="Ank_2"/>
    <property type="match status" value="1"/>
</dbReference>
<accession>A0A5P1EEK2</accession>
<sequence length="693" mass="76077">MGVRLTSGLINDVQESIIPNPQALESTGPIPYNNMRNSPVTPINSNSGSAHSDLSGSAVHSEEINSGEAQAIYSGSGLYPVNEHVQTQNNNFDWGDLEEPYIGVGSHTEGQHLQYELLNSPNNGSFLSSQGVTSSEHSSEVINNSGFDGVKQGNNRNFQTVVEHNSQSPFFDYFNPPPPQVIDLKSTLDGSSEMPRLIADEILTSQDSFGRWNYVNNESLQSLDSVQFDASIAGGDKSDAFQPMDQFCMQVPIFNIVDVSPQWAYSSAETKVLVVGHFNEPYKHLSGSKVFCVFGETSIAAEMVQNGVYRCTTSSAVPGLVKFFLTLDGRTPISQILGFEHRPLPSLQSSGVLNSMEKDSDKSNKSLSQVQIRLCHLLFSTSNNISILSNKIQPKSLKEAKKYDLLSSPLLENDWLSLLKLREDNEISDDQDLFELFLKNKLHEWLLLKLAEGCKITPLDSQGQGAIHLCAILDYAWAVRLFSLSGFSLDFRDASGWTALHWAASYGREKTVAALLTAGANASLVTDPTPANPGGCTAADLASKEGYEGLAAYLAEKALTAHVLAMSRSGNITASPPPTSHNVLNSDYSENLSEQELCLKESLAAYRNAADAADRIQAAFRERSLKQQTKAVQLANPVLDAAQIVAALKIQHAFRNYSRRRLMKAAAHIQSYFRTWQARKNFLNMRRQAIKIQ</sequence>
<dbReference type="CDD" id="cd23767">
    <property type="entry name" value="IQCD"/>
    <property type="match status" value="1"/>
</dbReference>
<dbReference type="GO" id="GO:0006357">
    <property type="term" value="P:regulation of transcription by RNA polymerase II"/>
    <property type="evidence" value="ECO:0007669"/>
    <property type="project" value="TreeGrafter"/>
</dbReference>
<dbReference type="InterPro" id="IPR036770">
    <property type="entry name" value="Ankyrin_rpt-contain_sf"/>
</dbReference>
<name>A0A5P1EEK2_ASPOF</name>
<dbReference type="InterPro" id="IPR002110">
    <property type="entry name" value="Ankyrin_rpt"/>
</dbReference>
<dbReference type="InterPro" id="IPR027417">
    <property type="entry name" value="P-loop_NTPase"/>
</dbReference>
<dbReference type="GO" id="GO:0003712">
    <property type="term" value="F:transcription coregulator activity"/>
    <property type="evidence" value="ECO:0007669"/>
    <property type="project" value="TreeGrafter"/>
</dbReference>
<organism evidence="4 5">
    <name type="scientific">Asparagus officinalis</name>
    <name type="common">Garden asparagus</name>
    <dbReference type="NCBI Taxonomy" id="4686"/>
    <lineage>
        <taxon>Eukaryota</taxon>
        <taxon>Viridiplantae</taxon>
        <taxon>Streptophyta</taxon>
        <taxon>Embryophyta</taxon>
        <taxon>Tracheophyta</taxon>
        <taxon>Spermatophyta</taxon>
        <taxon>Magnoliopsida</taxon>
        <taxon>Liliopsida</taxon>
        <taxon>Asparagales</taxon>
        <taxon>Asparagaceae</taxon>
        <taxon>Asparagoideae</taxon>
        <taxon>Asparagus</taxon>
    </lineage>
</organism>
<dbReference type="SUPFAM" id="SSF81296">
    <property type="entry name" value="E set domains"/>
    <property type="match status" value="1"/>
</dbReference>
<dbReference type="GO" id="GO:0003690">
    <property type="term" value="F:double-stranded DNA binding"/>
    <property type="evidence" value="ECO:0007669"/>
    <property type="project" value="TreeGrafter"/>
</dbReference>
<dbReference type="SMART" id="SM00248">
    <property type="entry name" value="ANK"/>
    <property type="match status" value="2"/>
</dbReference>
<reference evidence="5" key="1">
    <citation type="journal article" date="2017" name="Nat. Commun.">
        <title>The asparagus genome sheds light on the origin and evolution of a young Y chromosome.</title>
        <authorList>
            <person name="Harkess A."/>
            <person name="Zhou J."/>
            <person name="Xu C."/>
            <person name="Bowers J.E."/>
            <person name="Van der Hulst R."/>
            <person name="Ayyampalayam S."/>
            <person name="Mercati F."/>
            <person name="Riccardi P."/>
            <person name="McKain M.R."/>
            <person name="Kakrana A."/>
            <person name="Tang H."/>
            <person name="Ray J."/>
            <person name="Groenendijk J."/>
            <person name="Arikit S."/>
            <person name="Mathioni S.M."/>
            <person name="Nakano M."/>
            <person name="Shan H."/>
            <person name="Telgmann-Rauber A."/>
            <person name="Kanno A."/>
            <person name="Yue Z."/>
            <person name="Chen H."/>
            <person name="Li W."/>
            <person name="Chen Y."/>
            <person name="Xu X."/>
            <person name="Zhang Y."/>
            <person name="Luo S."/>
            <person name="Chen H."/>
            <person name="Gao J."/>
            <person name="Mao Z."/>
            <person name="Pires J.C."/>
            <person name="Luo M."/>
            <person name="Kudrna D."/>
            <person name="Wing R.A."/>
            <person name="Meyers B.C."/>
            <person name="Yi K."/>
            <person name="Kong H."/>
            <person name="Lavrijsen P."/>
            <person name="Sunseri F."/>
            <person name="Falavigna A."/>
            <person name="Ye Y."/>
            <person name="Leebens-Mack J.H."/>
            <person name="Chen G."/>
        </authorList>
    </citation>
    <scope>NUCLEOTIDE SEQUENCE [LARGE SCALE GENOMIC DNA]</scope>
    <source>
        <strain evidence="5">cv. DH0086</strain>
    </source>
</reference>
<dbReference type="SUPFAM" id="SSF52540">
    <property type="entry name" value="P-loop containing nucleoside triphosphate hydrolases"/>
    <property type="match status" value="1"/>
</dbReference>
<dbReference type="PROSITE" id="PS50088">
    <property type="entry name" value="ANK_REPEAT"/>
    <property type="match status" value="1"/>
</dbReference>
<keyword evidence="1 2" id="KW-0040">ANK repeat</keyword>
<dbReference type="PROSITE" id="PS50297">
    <property type="entry name" value="ANK_REP_REGION"/>
    <property type="match status" value="1"/>
</dbReference>
<gene>
    <name evidence="4" type="ORF">A4U43_C07F13110</name>
</gene>
<dbReference type="PANTHER" id="PTHR23335">
    <property type="entry name" value="CALMODULIN-BINDING TRANSCRIPTION ACTIVATOR CAMTA"/>
    <property type="match status" value="1"/>
</dbReference>
<feature type="non-terminal residue" evidence="4">
    <location>
        <position position="693"/>
    </location>
</feature>
<dbReference type="Gene3D" id="1.25.40.20">
    <property type="entry name" value="Ankyrin repeat-containing domain"/>
    <property type="match status" value="1"/>
</dbReference>
<proteinExistence type="predicted"/>
<feature type="region of interest" description="Disordered" evidence="3">
    <location>
        <begin position="20"/>
        <end position="62"/>
    </location>
</feature>
<protein>
    <submittedName>
        <fullName evidence="4">Uncharacterized protein</fullName>
    </submittedName>
</protein>
<feature type="compositionally biased region" description="Polar residues" evidence="3">
    <location>
        <begin position="34"/>
        <end position="55"/>
    </location>
</feature>
<dbReference type="SUPFAM" id="SSF48403">
    <property type="entry name" value="Ankyrin repeat"/>
    <property type="match status" value="1"/>
</dbReference>
<dbReference type="Proteomes" id="UP000243459">
    <property type="component" value="Chromosome 7"/>
</dbReference>
<evidence type="ECO:0000313" key="5">
    <source>
        <dbReference type="Proteomes" id="UP000243459"/>
    </source>
</evidence>
<dbReference type="GO" id="GO:0005634">
    <property type="term" value="C:nucleus"/>
    <property type="evidence" value="ECO:0007669"/>
    <property type="project" value="TreeGrafter"/>
</dbReference>
<dbReference type="AlphaFoldDB" id="A0A5P1EEK2"/>
<dbReference type="PANTHER" id="PTHR23335:SF3">
    <property type="entry name" value="CALMODULIN-BINDING TRANSCRIPTION ACTIVATOR 5"/>
    <property type="match status" value="1"/>
</dbReference>
<dbReference type="InterPro" id="IPR013783">
    <property type="entry name" value="Ig-like_fold"/>
</dbReference>